<protein>
    <submittedName>
        <fullName evidence="5">AraC family transcriptional regulator</fullName>
    </submittedName>
</protein>
<dbReference type="PROSITE" id="PS01124">
    <property type="entry name" value="HTH_ARAC_FAMILY_2"/>
    <property type="match status" value="1"/>
</dbReference>
<dbReference type="InterPro" id="IPR018060">
    <property type="entry name" value="HTH_AraC"/>
</dbReference>
<dbReference type="InterPro" id="IPR032687">
    <property type="entry name" value="AraC-type_N"/>
</dbReference>
<dbReference type="PROSITE" id="PS00041">
    <property type="entry name" value="HTH_ARAC_FAMILY_1"/>
    <property type="match status" value="1"/>
</dbReference>
<evidence type="ECO:0000259" key="4">
    <source>
        <dbReference type="PROSITE" id="PS01124"/>
    </source>
</evidence>
<dbReference type="SMART" id="SM00342">
    <property type="entry name" value="HTH_ARAC"/>
    <property type="match status" value="1"/>
</dbReference>
<feature type="domain" description="HTH araC/xylS-type" evidence="4">
    <location>
        <begin position="239"/>
        <end position="337"/>
    </location>
</feature>
<dbReference type="InterPro" id="IPR009057">
    <property type="entry name" value="Homeodomain-like_sf"/>
</dbReference>
<evidence type="ECO:0000256" key="3">
    <source>
        <dbReference type="ARBA" id="ARBA00023163"/>
    </source>
</evidence>
<name>A0ABX0YB08_9PSED</name>
<evidence type="ECO:0000313" key="5">
    <source>
        <dbReference type="EMBL" id="NJO99440.1"/>
    </source>
</evidence>
<keyword evidence="2" id="KW-0238">DNA-binding</keyword>
<dbReference type="EMBL" id="JAAVJI010000001">
    <property type="protein sequence ID" value="NJO99440.1"/>
    <property type="molecule type" value="Genomic_DNA"/>
</dbReference>
<evidence type="ECO:0000313" key="6">
    <source>
        <dbReference type="Proteomes" id="UP000746535"/>
    </source>
</evidence>
<dbReference type="RefSeq" id="WP_168080599.1">
    <property type="nucleotide sequence ID" value="NZ_JAAVJI010000001.1"/>
</dbReference>
<dbReference type="PANTHER" id="PTHR47894">
    <property type="entry name" value="HTH-TYPE TRANSCRIPTIONAL REGULATOR GADX"/>
    <property type="match status" value="1"/>
</dbReference>
<dbReference type="SUPFAM" id="SSF46689">
    <property type="entry name" value="Homeodomain-like"/>
    <property type="match status" value="1"/>
</dbReference>
<evidence type="ECO:0000256" key="1">
    <source>
        <dbReference type="ARBA" id="ARBA00023015"/>
    </source>
</evidence>
<proteinExistence type="predicted"/>
<evidence type="ECO:0000256" key="2">
    <source>
        <dbReference type="ARBA" id="ARBA00023125"/>
    </source>
</evidence>
<keyword evidence="1" id="KW-0805">Transcription regulation</keyword>
<dbReference type="Gene3D" id="1.10.10.60">
    <property type="entry name" value="Homeodomain-like"/>
    <property type="match status" value="1"/>
</dbReference>
<sequence length="348" mass="38032">MDALQLRHTPVSKDSISIALVREALLASPEARAAQALSQAAIPMAWLGNAQARVPVSTYASLWHALAEGLDDEFFNMGARALPVGSLAFIWRAAQGQGSVAQGLTLALQGLHLMLGLSSVLEQQHNLAQVCFSGFTAPARPFACFTFWMIVHGLTCWLAGRRVPILAVDLQAQAPECCDDYRRFFGDNLRFGQPHTRLVFSADCLDQPIRRTDADLDRFCAQLPGNLLVRYRNTGGLAQRVRERLQATAAADWPDAPALAAGYGLSVATLRRRLAQEGQSLQRVKASVRKARAVAWLAEEGCSIGQVAERLGFADESSFYRAFRQWFGCNPGHYRALIQGTGQTAHGR</sequence>
<dbReference type="Proteomes" id="UP000746535">
    <property type="component" value="Unassembled WGS sequence"/>
</dbReference>
<keyword evidence="3" id="KW-0804">Transcription</keyword>
<accession>A0ABX0YB08</accession>
<gene>
    <name evidence="5" type="ORF">HBH25_00965</name>
</gene>
<keyword evidence="6" id="KW-1185">Reference proteome</keyword>
<dbReference type="PRINTS" id="PR00032">
    <property type="entry name" value="HTHARAC"/>
</dbReference>
<reference evidence="5 6" key="1">
    <citation type="submission" date="2020-03" db="EMBL/GenBank/DDBJ databases">
        <authorList>
            <person name="Wang L."/>
            <person name="He N."/>
            <person name="Li Y."/>
            <person name="Fang Y."/>
            <person name="Zhang F."/>
        </authorList>
    </citation>
    <scope>NUCLEOTIDE SEQUENCE [LARGE SCALE GENOMIC DNA]</scope>
    <source>
        <strain evidence="6">hsmgli-8</strain>
    </source>
</reference>
<organism evidence="5 6">
    <name type="scientific">Pseudomonas quercus</name>
    <dbReference type="NCBI Taxonomy" id="2722792"/>
    <lineage>
        <taxon>Bacteria</taxon>
        <taxon>Pseudomonadati</taxon>
        <taxon>Pseudomonadota</taxon>
        <taxon>Gammaproteobacteria</taxon>
        <taxon>Pseudomonadales</taxon>
        <taxon>Pseudomonadaceae</taxon>
        <taxon>Pseudomonas</taxon>
    </lineage>
</organism>
<dbReference type="Pfam" id="PF12833">
    <property type="entry name" value="HTH_18"/>
    <property type="match status" value="1"/>
</dbReference>
<dbReference type="PANTHER" id="PTHR47894:SF1">
    <property type="entry name" value="HTH-TYPE TRANSCRIPTIONAL REGULATOR VQSM"/>
    <property type="match status" value="1"/>
</dbReference>
<dbReference type="InterPro" id="IPR020449">
    <property type="entry name" value="Tscrpt_reg_AraC-type_HTH"/>
</dbReference>
<comment type="caution">
    <text evidence="5">The sequence shown here is derived from an EMBL/GenBank/DDBJ whole genome shotgun (WGS) entry which is preliminary data.</text>
</comment>
<dbReference type="Pfam" id="PF12625">
    <property type="entry name" value="Arabinose_bd"/>
    <property type="match status" value="1"/>
</dbReference>
<dbReference type="InterPro" id="IPR018062">
    <property type="entry name" value="HTH_AraC-typ_CS"/>
</dbReference>